<gene>
    <name evidence="3" type="ORF">LZC94_07450</name>
</gene>
<evidence type="ECO:0000313" key="4">
    <source>
        <dbReference type="Proteomes" id="UP001370348"/>
    </source>
</evidence>
<sequence length="283" mass="29764">MWKILAVSAALLPLVFGAVAVSAPVVVRAPAAVGAPAAAPVTSLASAASAVSPVAPAPLASVASPATPASPAPAAPMAFANDDPADDGIVGPPAPRDDCEALLKAEGVRYSTARIAVQRHKAIVCGAEQVVVYRRGRAGIAYDPPALVTCSMALALARFDAMAQEEAVRAFGKRITRIHHLGTYSCREMKAYPGWVSEHSYANAIDLETFALENGKSISVLRHFDQGAAPAKAEGRFLRAISNRAYDESVFSNVLTPFFDALHRNHFHVDLARYRNDGTRPAG</sequence>
<dbReference type="Pfam" id="PF06904">
    <property type="entry name" value="Extensin-like_C"/>
    <property type="match status" value="1"/>
</dbReference>
<evidence type="ECO:0000259" key="2">
    <source>
        <dbReference type="Pfam" id="PF06904"/>
    </source>
</evidence>
<keyword evidence="1" id="KW-0732">Signal</keyword>
<protein>
    <submittedName>
        <fullName evidence="3">Extensin family protein</fullName>
    </submittedName>
</protein>
<reference evidence="3 4" key="1">
    <citation type="submission" date="2021-12" db="EMBL/GenBank/DDBJ databases">
        <title>Discovery of the Pendulisporaceae a myxobacterial family with distinct sporulation behavior and unique specialized metabolism.</title>
        <authorList>
            <person name="Garcia R."/>
            <person name="Popoff A."/>
            <person name="Bader C.D."/>
            <person name="Loehr J."/>
            <person name="Walesch S."/>
            <person name="Walt C."/>
            <person name="Boldt J."/>
            <person name="Bunk B."/>
            <person name="Haeckl F.J.F.P.J."/>
            <person name="Gunesch A.P."/>
            <person name="Birkelbach J."/>
            <person name="Nuebel U."/>
            <person name="Pietschmann T."/>
            <person name="Bach T."/>
            <person name="Mueller R."/>
        </authorList>
    </citation>
    <scope>NUCLEOTIDE SEQUENCE [LARGE SCALE GENOMIC DNA]</scope>
    <source>
        <strain evidence="3 4">MSr11954</strain>
    </source>
</reference>
<feature type="chain" id="PRO_5046331722" evidence="1">
    <location>
        <begin position="21"/>
        <end position="283"/>
    </location>
</feature>
<proteinExistence type="predicted"/>
<dbReference type="Proteomes" id="UP001370348">
    <property type="component" value="Chromosome"/>
</dbReference>
<dbReference type="InterPro" id="IPR009683">
    <property type="entry name" value="Extensin-like_C"/>
</dbReference>
<feature type="domain" description="Extensin-like C-terminal" evidence="2">
    <location>
        <begin position="98"/>
        <end position="274"/>
    </location>
</feature>
<keyword evidence="4" id="KW-1185">Reference proteome</keyword>
<feature type="signal peptide" evidence="1">
    <location>
        <begin position="1"/>
        <end position="20"/>
    </location>
</feature>
<evidence type="ECO:0000313" key="3">
    <source>
        <dbReference type="EMBL" id="WXB17102.1"/>
    </source>
</evidence>
<organism evidence="3 4">
    <name type="scientific">Pendulispora albinea</name>
    <dbReference type="NCBI Taxonomy" id="2741071"/>
    <lineage>
        <taxon>Bacteria</taxon>
        <taxon>Pseudomonadati</taxon>
        <taxon>Myxococcota</taxon>
        <taxon>Myxococcia</taxon>
        <taxon>Myxococcales</taxon>
        <taxon>Sorangiineae</taxon>
        <taxon>Pendulisporaceae</taxon>
        <taxon>Pendulispora</taxon>
    </lineage>
</organism>
<dbReference type="EMBL" id="CP089984">
    <property type="protein sequence ID" value="WXB17102.1"/>
    <property type="molecule type" value="Genomic_DNA"/>
</dbReference>
<dbReference type="RefSeq" id="WP_394826732.1">
    <property type="nucleotide sequence ID" value="NZ_CP089984.1"/>
</dbReference>
<evidence type="ECO:0000256" key="1">
    <source>
        <dbReference type="SAM" id="SignalP"/>
    </source>
</evidence>
<name>A0ABZ2M284_9BACT</name>
<accession>A0ABZ2M284</accession>